<name>A0A848H4B9_9BURK</name>
<evidence type="ECO:0000313" key="3">
    <source>
        <dbReference type="EMBL" id="NML45826.1"/>
    </source>
</evidence>
<keyword evidence="2" id="KW-0732">Signal</keyword>
<dbReference type="Gene3D" id="3.40.190.150">
    <property type="entry name" value="Bordetella uptake gene, domain 1"/>
    <property type="match status" value="1"/>
</dbReference>
<dbReference type="PIRSF" id="PIRSF017082">
    <property type="entry name" value="YflP"/>
    <property type="match status" value="1"/>
</dbReference>
<keyword evidence="4" id="KW-1185">Reference proteome</keyword>
<feature type="signal peptide" evidence="2">
    <location>
        <begin position="1"/>
        <end position="25"/>
    </location>
</feature>
<dbReference type="InterPro" id="IPR042100">
    <property type="entry name" value="Bug_dom1"/>
</dbReference>
<dbReference type="PANTHER" id="PTHR42928:SF5">
    <property type="entry name" value="BLR1237 PROTEIN"/>
    <property type="match status" value="1"/>
</dbReference>
<dbReference type="AlphaFoldDB" id="A0A848H4B9"/>
<organism evidence="3 4">
    <name type="scientific">Ramlibacter agri</name>
    <dbReference type="NCBI Taxonomy" id="2728837"/>
    <lineage>
        <taxon>Bacteria</taxon>
        <taxon>Pseudomonadati</taxon>
        <taxon>Pseudomonadota</taxon>
        <taxon>Betaproteobacteria</taxon>
        <taxon>Burkholderiales</taxon>
        <taxon>Comamonadaceae</taxon>
        <taxon>Ramlibacter</taxon>
    </lineage>
</organism>
<dbReference type="EMBL" id="JABBFX010000002">
    <property type="protein sequence ID" value="NML45826.1"/>
    <property type="molecule type" value="Genomic_DNA"/>
</dbReference>
<feature type="chain" id="PRO_5032303610" evidence="2">
    <location>
        <begin position="26"/>
        <end position="324"/>
    </location>
</feature>
<dbReference type="PANTHER" id="PTHR42928">
    <property type="entry name" value="TRICARBOXYLATE-BINDING PROTEIN"/>
    <property type="match status" value="1"/>
</dbReference>
<reference evidence="3 4" key="1">
    <citation type="submission" date="2020-04" db="EMBL/GenBank/DDBJ databases">
        <title>Ramlibacter sp. G-1-2-2 isolated from soil.</title>
        <authorList>
            <person name="Dahal R.H."/>
        </authorList>
    </citation>
    <scope>NUCLEOTIDE SEQUENCE [LARGE SCALE GENOMIC DNA]</scope>
    <source>
        <strain evidence="3 4">G-1-2-2</strain>
    </source>
</reference>
<accession>A0A848H4B9</accession>
<comment type="similarity">
    <text evidence="1">Belongs to the UPF0065 (bug) family.</text>
</comment>
<evidence type="ECO:0000256" key="2">
    <source>
        <dbReference type="SAM" id="SignalP"/>
    </source>
</evidence>
<dbReference type="Gene3D" id="3.40.190.10">
    <property type="entry name" value="Periplasmic binding protein-like II"/>
    <property type="match status" value="1"/>
</dbReference>
<evidence type="ECO:0000256" key="1">
    <source>
        <dbReference type="ARBA" id="ARBA00006987"/>
    </source>
</evidence>
<dbReference type="InterPro" id="IPR005064">
    <property type="entry name" value="BUG"/>
</dbReference>
<gene>
    <name evidence="3" type="ORF">HHL11_18910</name>
</gene>
<evidence type="ECO:0000313" key="4">
    <source>
        <dbReference type="Proteomes" id="UP000541185"/>
    </source>
</evidence>
<sequence length="324" mass="34179">MTRRRLVLRSLAASAAAIAAPPLLAQDDKSPITLLVGAASSMDATARLIADHLHQVLGRPVIVVSKLGAGGRLALGELKRAAPDGRTLMFSTSSLFAIYPNIYTKLDYDPVADFTPIGCVCWFDVGVATGPMTGAADMKQLLAWSKAKGKGAVYGDAPGAGSSSHFVGIATALATGIPWEAVHYKDSGVGVIDLSSGRLPTLITGTSPLVEMHKAGRIRIVAVSGEKRSPLVPEVPTLVETGINVTIQNSAAVYAPAKMPRELVDRLYTALMPMLGKPEFQEKMALWGMTPYPMNGLQLAASLADERKRFDGLVKASGYVPEAL</sequence>
<dbReference type="Pfam" id="PF03401">
    <property type="entry name" value="TctC"/>
    <property type="match status" value="1"/>
</dbReference>
<dbReference type="Proteomes" id="UP000541185">
    <property type="component" value="Unassembled WGS sequence"/>
</dbReference>
<dbReference type="RefSeq" id="WP_169420142.1">
    <property type="nucleotide sequence ID" value="NZ_JABBFX010000002.1"/>
</dbReference>
<proteinExistence type="inferred from homology"/>
<protein>
    <submittedName>
        <fullName evidence="3">ABC transporter substrate-binding protein</fullName>
    </submittedName>
</protein>
<comment type="caution">
    <text evidence="3">The sequence shown here is derived from an EMBL/GenBank/DDBJ whole genome shotgun (WGS) entry which is preliminary data.</text>
</comment>